<gene>
    <name evidence="1" type="ORF">ADCFC_24320</name>
</gene>
<protein>
    <submittedName>
        <fullName evidence="1">Uncharacterized protein</fullName>
    </submittedName>
</protein>
<reference evidence="2" key="1">
    <citation type="journal article" date="2020" name="Microbiol. Resour. Announc.">
        <title>Complete Genome Sequence of Adlercreutzia sp. Strain 8CFCBH1, a Potent Producer of Equol, Isolated from Healthy Japanese Feces.</title>
        <authorList>
            <person name="Ogata Y."/>
            <person name="Sakamoto M."/>
            <person name="Ohkuma M."/>
            <person name="Hattori M."/>
            <person name="Suda W."/>
        </authorList>
    </citation>
    <scope>NUCLEOTIDE SEQUENCE [LARGE SCALE GENOMIC DNA]</scope>
    <source>
        <strain evidence="2">8CFCBH1</strain>
    </source>
</reference>
<evidence type="ECO:0000313" key="1">
    <source>
        <dbReference type="EMBL" id="BCA87482.1"/>
    </source>
</evidence>
<name>A0A6F8SH48_9ACTN</name>
<accession>A0A6F8SH48</accession>
<organism evidence="1 2">
    <name type="scientific">Adlercreutzia hattorii</name>
    <dbReference type="NCBI Taxonomy" id="2707299"/>
    <lineage>
        <taxon>Bacteria</taxon>
        <taxon>Bacillati</taxon>
        <taxon>Actinomycetota</taxon>
        <taxon>Coriobacteriia</taxon>
        <taxon>Eggerthellales</taxon>
        <taxon>Eggerthellaceae</taxon>
        <taxon>Adlercreutzia</taxon>
    </lineage>
</organism>
<dbReference type="KEGG" id="ahat:ADCFC_01010"/>
<proteinExistence type="predicted"/>
<evidence type="ECO:0000313" key="2">
    <source>
        <dbReference type="Proteomes" id="UP000501727"/>
    </source>
</evidence>
<sequence>MGLGERENGVGEGGYILPQNPGLAPIRLELEPFFFVWARSELRDDVDEGFLVAQLVRARVLACVELVENFRDEREVARDDGLLAAFLAA</sequence>
<reference evidence="2" key="2">
    <citation type="submission" date="2020-03" db="EMBL/GenBank/DDBJ databases">
        <title>Complete Genome Sequence of Adlercreutzia sp. strain 8CFCBH1 Producing Equol, Isolated from Healthy Japanese Feces.</title>
        <authorList>
            <person name="Ogata Y."/>
            <person name="Sakamoto M."/>
            <person name="Ohkuma M."/>
            <person name="Hattori M."/>
            <person name="Suda W."/>
        </authorList>
    </citation>
    <scope>NUCLEOTIDE SEQUENCE [LARGE SCALE GENOMIC DNA]</scope>
    <source>
        <strain evidence="2">8CFCBH1</strain>
    </source>
</reference>
<dbReference type="AlphaFoldDB" id="A0A6F8SH48"/>
<dbReference type="Proteomes" id="UP000501727">
    <property type="component" value="Chromosome"/>
</dbReference>
<dbReference type="EMBL" id="AP022829">
    <property type="protein sequence ID" value="BCA87482.1"/>
    <property type="molecule type" value="Genomic_DNA"/>
</dbReference>
<keyword evidence="2" id="KW-1185">Reference proteome</keyword>